<dbReference type="RefSeq" id="WP_144752982.1">
    <property type="nucleotide sequence ID" value="NZ_VMNW02000007.1"/>
</dbReference>
<reference evidence="1" key="1">
    <citation type="submission" date="2019-09" db="EMBL/GenBank/DDBJ databases">
        <authorList>
            <person name="Teo W.F.A."/>
            <person name="Duangmal K."/>
        </authorList>
    </citation>
    <scope>NUCLEOTIDE SEQUENCE [LARGE SCALE GENOMIC DNA]</scope>
    <source>
        <strain evidence="1">K81G1</strain>
    </source>
</reference>
<dbReference type="Proteomes" id="UP000319769">
    <property type="component" value="Unassembled WGS sequence"/>
</dbReference>
<dbReference type="GO" id="GO:0008410">
    <property type="term" value="F:CoA-transferase activity"/>
    <property type="evidence" value="ECO:0007669"/>
    <property type="project" value="InterPro"/>
</dbReference>
<dbReference type="EMBL" id="VMNW02000007">
    <property type="protein sequence ID" value="KAA9164447.1"/>
    <property type="molecule type" value="Genomic_DNA"/>
</dbReference>
<comment type="caution">
    <text evidence="1">The sequence shown here is derived from an EMBL/GenBank/DDBJ whole genome shotgun (WGS) entry which is preliminary data.</text>
</comment>
<name>A0A5N0VDN4_9PSEU</name>
<evidence type="ECO:0000313" key="2">
    <source>
        <dbReference type="Proteomes" id="UP000319769"/>
    </source>
</evidence>
<dbReference type="Gene3D" id="3.40.1080.10">
    <property type="entry name" value="Glutaconate Coenzyme A-transferase"/>
    <property type="match status" value="1"/>
</dbReference>
<dbReference type="PANTHER" id="PTHR13707">
    <property type="entry name" value="KETOACID-COENZYME A TRANSFERASE"/>
    <property type="match status" value="1"/>
</dbReference>
<dbReference type="Pfam" id="PF01144">
    <property type="entry name" value="CoA_trans"/>
    <property type="match status" value="1"/>
</dbReference>
<dbReference type="SMART" id="SM00882">
    <property type="entry name" value="CoA_trans"/>
    <property type="match status" value="1"/>
</dbReference>
<accession>A0A5N0VDN4</accession>
<protein>
    <submittedName>
        <fullName evidence="1">CoA transferase subunit A</fullName>
    </submittedName>
</protein>
<dbReference type="AlphaFoldDB" id="A0A5N0VDN4"/>
<dbReference type="SUPFAM" id="SSF100950">
    <property type="entry name" value="NagB/RpiA/CoA transferase-like"/>
    <property type="match status" value="1"/>
</dbReference>
<dbReference type="InterPro" id="IPR037171">
    <property type="entry name" value="NagB/RpiA_transferase-like"/>
</dbReference>
<dbReference type="InterPro" id="IPR004165">
    <property type="entry name" value="CoA_trans_fam_I"/>
</dbReference>
<dbReference type="PANTHER" id="PTHR13707:SF57">
    <property type="entry name" value="SUCCINYL-COA:3-KETOACID COENZYME A TRANSFERASE SUBUNIT B-RELATED"/>
    <property type="match status" value="1"/>
</dbReference>
<gene>
    <name evidence="1" type="ORF">FPZ12_007605</name>
</gene>
<keyword evidence="1" id="KW-0808">Transferase</keyword>
<keyword evidence="2" id="KW-1185">Reference proteome</keyword>
<organism evidence="1 2">
    <name type="scientific">Amycolatopsis acidicola</name>
    <dbReference type="NCBI Taxonomy" id="2596893"/>
    <lineage>
        <taxon>Bacteria</taxon>
        <taxon>Bacillati</taxon>
        <taxon>Actinomycetota</taxon>
        <taxon>Actinomycetes</taxon>
        <taxon>Pseudonocardiales</taxon>
        <taxon>Pseudonocardiaceae</taxon>
        <taxon>Amycolatopsis</taxon>
    </lineage>
</organism>
<dbReference type="OrthoDB" id="3369756at2"/>
<proteinExistence type="predicted"/>
<sequence length="276" mass="29323">MTRRRSKVVTPADAAGLVTNGSTVALGGWTFYNTPMTVVREVIRSGARDLRLVSSPGAIGPDLLIAAGRLAEIATPFLTMEQFGFAPAFRSAAREGTLKIAEIDGPGLASALRAAADDLPFGVIHDLGTDLPSVNPEWYRPFEHPLAEGAKLYAVPAAVPDVALIHAQRGDEYGNLQFLGATFFDQLIARAARTVIASVDEIVPGEELRADPRATKIPGFLVDAVVPASEGAKPCGSQGLYPPDLEHLAEYSRLAATEAGRREYLERHVLATAGKV</sequence>
<evidence type="ECO:0000313" key="1">
    <source>
        <dbReference type="EMBL" id="KAA9164447.1"/>
    </source>
</evidence>